<gene>
    <name evidence="2" type="ORF">F2Q69_00053540</name>
</gene>
<accession>A0A8S9MU54</accession>
<dbReference type="Proteomes" id="UP000712600">
    <property type="component" value="Unassembled WGS sequence"/>
</dbReference>
<reference evidence="2" key="1">
    <citation type="submission" date="2019-12" db="EMBL/GenBank/DDBJ databases">
        <title>Genome sequencing and annotation of Brassica cretica.</title>
        <authorList>
            <person name="Studholme D.J."/>
            <person name="Sarris P."/>
        </authorList>
    </citation>
    <scope>NUCLEOTIDE SEQUENCE</scope>
    <source>
        <strain evidence="2">PFS-109/04</strain>
        <tissue evidence="2">Leaf</tissue>
    </source>
</reference>
<feature type="region of interest" description="Disordered" evidence="1">
    <location>
        <begin position="79"/>
        <end position="101"/>
    </location>
</feature>
<dbReference type="AlphaFoldDB" id="A0A8S9MU54"/>
<proteinExistence type="predicted"/>
<sequence>MTVEQDFEAVDQFPVGMRVLAVDDDQTCLRILETLLHRCQYHGCSSSQFDKEASRGTAREGLYVLQYGLGQAFRRPQSAWDKPTVTRSMTNPLRYGTGQDG</sequence>
<protein>
    <recommendedName>
        <fullName evidence="4">Response regulatory domain-containing protein</fullName>
    </recommendedName>
</protein>
<organism evidence="2 3">
    <name type="scientific">Brassica cretica</name>
    <name type="common">Mustard</name>
    <dbReference type="NCBI Taxonomy" id="69181"/>
    <lineage>
        <taxon>Eukaryota</taxon>
        <taxon>Viridiplantae</taxon>
        <taxon>Streptophyta</taxon>
        <taxon>Embryophyta</taxon>
        <taxon>Tracheophyta</taxon>
        <taxon>Spermatophyta</taxon>
        <taxon>Magnoliopsida</taxon>
        <taxon>eudicotyledons</taxon>
        <taxon>Gunneridae</taxon>
        <taxon>Pentapetalae</taxon>
        <taxon>rosids</taxon>
        <taxon>malvids</taxon>
        <taxon>Brassicales</taxon>
        <taxon>Brassicaceae</taxon>
        <taxon>Brassiceae</taxon>
        <taxon>Brassica</taxon>
    </lineage>
</organism>
<evidence type="ECO:0000313" key="2">
    <source>
        <dbReference type="EMBL" id="KAF3486233.1"/>
    </source>
</evidence>
<evidence type="ECO:0000313" key="3">
    <source>
        <dbReference type="Proteomes" id="UP000712600"/>
    </source>
</evidence>
<name>A0A8S9MU54_BRACR</name>
<dbReference type="EMBL" id="QGKX02002183">
    <property type="protein sequence ID" value="KAF3486233.1"/>
    <property type="molecule type" value="Genomic_DNA"/>
</dbReference>
<comment type="caution">
    <text evidence="2">The sequence shown here is derived from an EMBL/GenBank/DDBJ whole genome shotgun (WGS) entry which is preliminary data.</text>
</comment>
<evidence type="ECO:0000256" key="1">
    <source>
        <dbReference type="SAM" id="MobiDB-lite"/>
    </source>
</evidence>
<evidence type="ECO:0008006" key="4">
    <source>
        <dbReference type="Google" id="ProtNLM"/>
    </source>
</evidence>